<organism evidence="12 13">
    <name type="scientific">Candidatus Faecalibacterium intestinigallinarum</name>
    <dbReference type="NCBI Taxonomy" id="2838581"/>
    <lineage>
        <taxon>Bacteria</taxon>
        <taxon>Bacillati</taxon>
        <taxon>Bacillota</taxon>
        <taxon>Clostridia</taxon>
        <taxon>Eubacteriales</taxon>
        <taxon>Oscillospiraceae</taxon>
        <taxon>Faecalibacterium</taxon>
    </lineage>
</organism>
<comment type="catalytic activity">
    <reaction evidence="9">
        <text>dihydrourocanate + A = urocanate + AH2</text>
        <dbReference type="Rhea" id="RHEA:36059"/>
        <dbReference type="ChEBI" id="CHEBI:13193"/>
        <dbReference type="ChEBI" id="CHEBI:17499"/>
        <dbReference type="ChEBI" id="CHEBI:27247"/>
        <dbReference type="ChEBI" id="CHEBI:72991"/>
        <dbReference type="EC" id="1.3.99.33"/>
    </reaction>
</comment>
<evidence type="ECO:0000256" key="6">
    <source>
        <dbReference type="ARBA" id="ARBA00022630"/>
    </source>
</evidence>
<evidence type="ECO:0000256" key="8">
    <source>
        <dbReference type="ARBA" id="ARBA00023002"/>
    </source>
</evidence>
<reference evidence="12" key="1">
    <citation type="journal article" date="2021" name="PeerJ">
        <title>Extensive microbial diversity within the chicken gut microbiome revealed by metagenomics and culture.</title>
        <authorList>
            <person name="Gilroy R."/>
            <person name="Ravi A."/>
            <person name="Getino M."/>
            <person name="Pursley I."/>
            <person name="Horton D.L."/>
            <person name="Alikhan N.F."/>
            <person name="Baker D."/>
            <person name="Gharbi K."/>
            <person name="Hall N."/>
            <person name="Watson M."/>
            <person name="Adriaenssens E.M."/>
            <person name="Foster-Nyarko E."/>
            <person name="Jarju S."/>
            <person name="Secka A."/>
            <person name="Antonio M."/>
            <person name="Oren A."/>
            <person name="Chaudhuri R.R."/>
            <person name="La Ragione R."/>
            <person name="Hildebrand F."/>
            <person name="Pallen M.J."/>
        </authorList>
    </citation>
    <scope>NUCLEOTIDE SEQUENCE</scope>
    <source>
        <strain evidence="12">ChiHcolR34-3080</strain>
    </source>
</reference>
<dbReference type="InterPro" id="IPR003953">
    <property type="entry name" value="FAD-dep_OxRdtase_2_FAD-bd"/>
</dbReference>
<evidence type="ECO:0000256" key="2">
    <source>
        <dbReference type="ARBA" id="ARBA00001974"/>
    </source>
</evidence>
<dbReference type="Pfam" id="PF00890">
    <property type="entry name" value="FAD_binding_2"/>
    <property type="match status" value="1"/>
</dbReference>
<dbReference type="SUPFAM" id="SSF56425">
    <property type="entry name" value="Succinate dehydrogenase/fumarate reductase flavoprotein, catalytic domain"/>
    <property type="match status" value="1"/>
</dbReference>
<dbReference type="PROSITE" id="PS51257">
    <property type="entry name" value="PROKAR_LIPOPROTEIN"/>
    <property type="match status" value="1"/>
</dbReference>
<evidence type="ECO:0000256" key="5">
    <source>
        <dbReference type="ARBA" id="ARBA00015872"/>
    </source>
</evidence>
<name>A0A9D1QAI3_9FIRM</name>
<keyword evidence="7" id="KW-0274">FAD</keyword>
<reference evidence="12" key="2">
    <citation type="submission" date="2021-04" db="EMBL/GenBank/DDBJ databases">
        <authorList>
            <person name="Gilroy R."/>
        </authorList>
    </citation>
    <scope>NUCLEOTIDE SEQUENCE</scope>
    <source>
        <strain evidence="12">ChiHcolR34-3080</strain>
    </source>
</reference>
<sequence>MKKRILAGVMGLAMLLTACGGGASSSTAASTPASSAASSAAAVSGTFEGSSVGMQGTVTVSMTVEDGKITAVELTECHETPSIASVAMERLPQLMVEHQTTTLDNVTGATLASGAIMRAATAAAEAAGLDMDQLEANAYSEPAGEDETWDTDVLVVGGGGAGFSSAITAAQEGANVILIEKSSALGGNTLMQGGAFNAVDTAAQSEVILTEAQKGTLDSYLALSTDDPDLHFDEFPEWAEVLTQLQSDINTFYAENAGTTAGVDMPGFDSIALHMWHIYVGGLRQMNDGTWMASDIDLARQLAESALGTFEWMRDGLGLNAPSGEGAGSDLFTVLGAMWPRTHPVETSTELIDKLRDVAEAAGVTIYTETAATSLLTDDTGRVIGATAEQANGTKITINTTKGVVLASGGYCANPAMVKEYDKYWGDDLSDHTLTTNVGTNEGDGIIMAQAIGADVVGMEVAQMMPSSSPLKGTMTDGAWGDASEQIWIDGEGNRFVDEYAERDVLAKASLALEDGIFYIIYAGTNRASAGDTTVKGASLDDVMFGTSIQDMVDNGHVWYGDTLAELAEATATSAGGAAPAFTEEALRNTIEKYNSYVEAQEDPDFHKEVLAGAIDIEAIDADPNVGYVISPRKASLHHTMGGLKIDTEAQVINTEGEVIPGLWAAGEVTGGIHAGNRLGGNAVADIFTYGHIAGANAAAGN</sequence>
<dbReference type="PANTHER" id="PTHR43400">
    <property type="entry name" value="FUMARATE REDUCTASE"/>
    <property type="match status" value="1"/>
</dbReference>
<dbReference type="SMART" id="SM00900">
    <property type="entry name" value="FMN_bind"/>
    <property type="match status" value="1"/>
</dbReference>
<dbReference type="InterPro" id="IPR036188">
    <property type="entry name" value="FAD/NAD-bd_sf"/>
</dbReference>
<dbReference type="InterPro" id="IPR050315">
    <property type="entry name" value="FAD-oxidoreductase_2"/>
</dbReference>
<feature type="domain" description="FMN-binding" evidence="11">
    <location>
        <begin position="53"/>
        <end position="127"/>
    </location>
</feature>
<evidence type="ECO:0000256" key="1">
    <source>
        <dbReference type="ARBA" id="ARBA00001917"/>
    </source>
</evidence>
<evidence type="ECO:0000256" key="9">
    <source>
        <dbReference type="ARBA" id="ARBA00049922"/>
    </source>
</evidence>
<dbReference type="Gene3D" id="3.50.50.60">
    <property type="entry name" value="FAD/NAD(P)-binding domain"/>
    <property type="match status" value="2"/>
</dbReference>
<comment type="caution">
    <text evidence="12">The sequence shown here is derived from an EMBL/GenBank/DDBJ whole genome shotgun (WGS) entry which is preliminary data.</text>
</comment>
<comment type="similarity">
    <text evidence="3">Belongs to the FAD-dependent oxidoreductase 2 family. FRD/SDH subfamily.</text>
</comment>
<dbReference type="SUPFAM" id="SSF51905">
    <property type="entry name" value="FAD/NAD(P)-binding domain"/>
    <property type="match status" value="1"/>
</dbReference>
<dbReference type="GO" id="GO:0010181">
    <property type="term" value="F:FMN binding"/>
    <property type="evidence" value="ECO:0007669"/>
    <property type="project" value="InterPro"/>
</dbReference>
<protein>
    <recommendedName>
        <fullName evidence="5">Urocanate reductase</fullName>
        <ecNumber evidence="4">1.3.99.33</ecNumber>
    </recommendedName>
</protein>
<evidence type="ECO:0000259" key="11">
    <source>
        <dbReference type="SMART" id="SM00900"/>
    </source>
</evidence>
<evidence type="ECO:0000256" key="4">
    <source>
        <dbReference type="ARBA" id="ARBA00013137"/>
    </source>
</evidence>
<comment type="cofactor">
    <cofactor evidence="1">
        <name>FMN</name>
        <dbReference type="ChEBI" id="CHEBI:58210"/>
    </cofactor>
</comment>
<evidence type="ECO:0000313" key="12">
    <source>
        <dbReference type="EMBL" id="HIW08456.1"/>
    </source>
</evidence>
<dbReference type="Gene3D" id="3.90.700.10">
    <property type="entry name" value="Succinate dehydrogenase/fumarate reductase flavoprotein, catalytic domain"/>
    <property type="match status" value="1"/>
</dbReference>
<proteinExistence type="inferred from homology"/>
<feature type="chain" id="PRO_5038985638" description="Urocanate reductase" evidence="10">
    <location>
        <begin position="29"/>
        <end position="702"/>
    </location>
</feature>
<dbReference type="PANTHER" id="PTHR43400:SF7">
    <property type="entry name" value="FAD-DEPENDENT OXIDOREDUCTASE 2 FAD BINDING DOMAIN-CONTAINING PROTEIN"/>
    <property type="match status" value="1"/>
</dbReference>
<dbReference type="InterPro" id="IPR007329">
    <property type="entry name" value="FMN-bd"/>
</dbReference>
<evidence type="ECO:0000313" key="13">
    <source>
        <dbReference type="Proteomes" id="UP000823933"/>
    </source>
</evidence>
<dbReference type="Proteomes" id="UP000823933">
    <property type="component" value="Unassembled WGS sequence"/>
</dbReference>
<accession>A0A9D1QAI3</accession>
<dbReference type="InterPro" id="IPR027477">
    <property type="entry name" value="Succ_DH/fumarate_Rdtase_cat_sf"/>
</dbReference>
<dbReference type="EC" id="1.3.99.33" evidence="4"/>
<comment type="cofactor">
    <cofactor evidence="2">
        <name>FAD</name>
        <dbReference type="ChEBI" id="CHEBI:57692"/>
    </cofactor>
</comment>
<gene>
    <name evidence="12" type="ORF">H9890_03520</name>
</gene>
<dbReference type="GO" id="GO:0033765">
    <property type="term" value="F:steroid dehydrogenase activity, acting on the CH-CH group of donors"/>
    <property type="evidence" value="ECO:0007669"/>
    <property type="project" value="UniProtKB-ARBA"/>
</dbReference>
<evidence type="ECO:0000256" key="3">
    <source>
        <dbReference type="ARBA" id="ARBA00008040"/>
    </source>
</evidence>
<dbReference type="GO" id="GO:0016020">
    <property type="term" value="C:membrane"/>
    <property type="evidence" value="ECO:0007669"/>
    <property type="project" value="InterPro"/>
</dbReference>
<keyword evidence="8" id="KW-0560">Oxidoreductase</keyword>
<feature type="signal peptide" evidence="10">
    <location>
        <begin position="1"/>
        <end position="28"/>
    </location>
</feature>
<dbReference type="EMBL" id="DXHQ01000038">
    <property type="protein sequence ID" value="HIW08456.1"/>
    <property type="molecule type" value="Genomic_DNA"/>
</dbReference>
<keyword evidence="6" id="KW-0285">Flavoprotein</keyword>
<dbReference type="Gene3D" id="3.90.1010.20">
    <property type="match status" value="1"/>
</dbReference>
<evidence type="ECO:0000256" key="10">
    <source>
        <dbReference type="SAM" id="SignalP"/>
    </source>
</evidence>
<keyword evidence="10" id="KW-0732">Signal</keyword>
<dbReference type="Pfam" id="PF04205">
    <property type="entry name" value="FMN_bind"/>
    <property type="match status" value="1"/>
</dbReference>
<evidence type="ECO:0000256" key="7">
    <source>
        <dbReference type="ARBA" id="ARBA00022827"/>
    </source>
</evidence>
<dbReference type="AlphaFoldDB" id="A0A9D1QAI3"/>